<dbReference type="GO" id="GO:0003964">
    <property type="term" value="F:RNA-directed DNA polymerase activity"/>
    <property type="evidence" value="ECO:0007669"/>
    <property type="project" value="UniProtKB-KW"/>
</dbReference>
<evidence type="ECO:0000313" key="3">
    <source>
        <dbReference type="EMBL" id="GJT04721.1"/>
    </source>
</evidence>
<evidence type="ECO:0000259" key="2">
    <source>
        <dbReference type="Pfam" id="PF14111"/>
    </source>
</evidence>
<gene>
    <name evidence="3" type="ORF">Tco_0839183</name>
</gene>
<name>A0ABQ5AQY8_9ASTR</name>
<comment type="caution">
    <text evidence="3">The sequence shown here is derived from an EMBL/GenBank/DDBJ whole genome shotgun (WGS) entry which is preliminary data.</text>
</comment>
<keyword evidence="4" id="KW-1185">Reference proteome</keyword>
<dbReference type="InterPro" id="IPR025558">
    <property type="entry name" value="DUF4283"/>
</dbReference>
<evidence type="ECO:0000313" key="4">
    <source>
        <dbReference type="Proteomes" id="UP001151760"/>
    </source>
</evidence>
<sequence length="206" mass="23429">MASNSHREKRQIRVPSKFVDSDYGTKTSKKKKKQINKGLIDEIDDDEGKKVCGKDGIEIVNQEISKSFNVSHKPAINNVEHDNVKVSFASVLNNYLDNKLCLIPTEMGTDGVEFKNEEGIRNVIENGPWMVNGKPMFVQKWDPTVCLDKAEPKKLPVWVKFRKLPLESWSTKGLSAIASRLGTPFIMDQITTQMCNLGMERWLLEF</sequence>
<feature type="domain" description="DUF4283" evidence="2">
    <location>
        <begin position="112"/>
        <end position="147"/>
    </location>
</feature>
<dbReference type="PANTHER" id="PTHR31286">
    <property type="entry name" value="GLYCINE-RICH CELL WALL STRUCTURAL PROTEIN 1.8-LIKE"/>
    <property type="match status" value="1"/>
</dbReference>
<accession>A0ABQ5AQY8</accession>
<dbReference type="Pfam" id="PF14111">
    <property type="entry name" value="DUF4283"/>
    <property type="match status" value="1"/>
</dbReference>
<keyword evidence="3" id="KW-0695">RNA-directed DNA polymerase</keyword>
<protein>
    <submittedName>
        <fullName evidence="3">RNA-directed DNA polymerase, eukaryota, reverse transcriptase zinc-binding domain protein</fullName>
    </submittedName>
</protein>
<reference evidence="3" key="2">
    <citation type="submission" date="2022-01" db="EMBL/GenBank/DDBJ databases">
        <authorList>
            <person name="Yamashiro T."/>
            <person name="Shiraishi A."/>
            <person name="Satake H."/>
            <person name="Nakayama K."/>
        </authorList>
    </citation>
    <scope>NUCLEOTIDE SEQUENCE</scope>
</reference>
<feature type="region of interest" description="Disordered" evidence="1">
    <location>
        <begin position="1"/>
        <end position="35"/>
    </location>
</feature>
<dbReference type="EMBL" id="BQNB010012530">
    <property type="protein sequence ID" value="GJT04721.1"/>
    <property type="molecule type" value="Genomic_DNA"/>
</dbReference>
<organism evidence="3 4">
    <name type="scientific">Tanacetum coccineum</name>
    <dbReference type="NCBI Taxonomy" id="301880"/>
    <lineage>
        <taxon>Eukaryota</taxon>
        <taxon>Viridiplantae</taxon>
        <taxon>Streptophyta</taxon>
        <taxon>Embryophyta</taxon>
        <taxon>Tracheophyta</taxon>
        <taxon>Spermatophyta</taxon>
        <taxon>Magnoliopsida</taxon>
        <taxon>eudicotyledons</taxon>
        <taxon>Gunneridae</taxon>
        <taxon>Pentapetalae</taxon>
        <taxon>asterids</taxon>
        <taxon>campanulids</taxon>
        <taxon>Asterales</taxon>
        <taxon>Asteraceae</taxon>
        <taxon>Asteroideae</taxon>
        <taxon>Anthemideae</taxon>
        <taxon>Anthemidinae</taxon>
        <taxon>Tanacetum</taxon>
    </lineage>
</organism>
<dbReference type="PANTHER" id="PTHR31286:SF180">
    <property type="entry name" value="OS10G0362600 PROTEIN"/>
    <property type="match status" value="1"/>
</dbReference>
<dbReference type="Proteomes" id="UP001151760">
    <property type="component" value="Unassembled WGS sequence"/>
</dbReference>
<dbReference type="InterPro" id="IPR040256">
    <property type="entry name" value="At4g02000-like"/>
</dbReference>
<keyword evidence="3" id="KW-0808">Transferase</keyword>
<proteinExistence type="predicted"/>
<keyword evidence="3" id="KW-0548">Nucleotidyltransferase</keyword>
<reference evidence="3" key="1">
    <citation type="journal article" date="2022" name="Int. J. Mol. Sci.">
        <title>Draft Genome of Tanacetum Coccineum: Genomic Comparison of Closely Related Tanacetum-Family Plants.</title>
        <authorList>
            <person name="Yamashiro T."/>
            <person name="Shiraishi A."/>
            <person name="Nakayama K."/>
            <person name="Satake H."/>
        </authorList>
    </citation>
    <scope>NUCLEOTIDE SEQUENCE</scope>
</reference>
<evidence type="ECO:0000256" key="1">
    <source>
        <dbReference type="SAM" id="MobiDB-lite"/>
    </source>
</evidence>